<evidence type="ECO:0000313" key="2">
    <source>
        <dbReference type="Proteomes" id="UP000540989"/>
    </source>
</evidence>
<name>A0A7W7ZGD0_9BACT</name>
<dbReference type="AlphaFoldDB" id="A0A7W7ZGD0"/>
<proteinExistence type="predicted"/>
<reference evidence="1 2" key="1">
    <citation type="submission" date="2020-08" db="EMBL/GenBank/DDBJ databases">
        <title>Genomic Encyclopedia of Type Strains, Phase IV (KMG-V): Genome sequencing to study the core and pangenomes of soil and plant-associated prokaryotes.</title>
        <authorList>
            <person name="Whitman W."/>
        </authorList>
    </citation>
    <scope>NUCLEOTIDE SEQUENCE [LARGE SCALE GENOMIC DNA]</scope>
    <source>
        <strain evidence="1 2">M8UP14</strain>
    </source>
</reference>
<dbReference type="EMBL" id="JACHIP010000005">
    <property type="protein sequence ID" value="MBB5059347.1"/>
    <property type="molecule type" value="Genomic_DNA"/>
</dbReference>
<organism evidence="1 2">
    <name type="scientific">Granulicella aggregans</name>
    <dbReference type="NCBI Taxonomy" id="474949"/>
    <lineage>
        <taxon>Bacteria</taxon>
        <taxon>Pseudomonadati</taxon>
        <taxon>Acidobacteriota</taxon>
        <taxon>Terriglobia</taxon>
        <taxon>Terriglobales</taxon>
        <taxon>Acidobacteriaceae</taxon>
        <taxon>Granulicella</taxon>
    </lineage>
</organism>
<sequence>MPSSNQDKHCIFPPAEAVQRWMKKAFTSAEVEADSASFCYLARTNARVRELNETIRRWRYGDDIPTPVKPVESALFRADVIVDEGLVFTNNQEAKVLEIERSILSQDC</sequence>
<protein>
    <submittedName>
        <fullName evidence="1">Uncharacterized protein</fullName>
    </submittedName>
</protein>
<keyword evidence="2" id="KW-1185">Reference proteome</keyword>
<gene>
    <name evidence="1" type="ORF">HDF16_004070</name>
</gene>
<dbReference type="Proteomes" id="UP000540989">
    <property type="component" value="Unassembled WGS sequence"/>
</dbReference>
<comment type="caution">
    <text evidence="1">The sequence shown here is derived from an EMBL/GenBank/DDBJ whole genome shotgun (WGS) entry which is preliminary data.</text>
</comment>
<dbReference type="RefSeq" id="WP_184220619.1">
    <property type="nucleotide sequence ID" value="NZ_JACHIP010000005.1"/>
</dbReference>
<accession>A0A7W7ZGD0</accession>
<evidence type="ECO:0000313" key="1">
    <source>
        <dbReference type="EMBL" id="MBB5059347.1"/>
    </source>
</evidence>